<evidence type="ECO:0000313" key="3">
    <source>
        <dbReference type="Proteomes" id="UP001154312"/>
    </source>
</evidence>
<keyword evidence="3" id="KW-1185">Reference proteome</keyword>
<dbReference type="RefSeq" id="WP_277445522.1">
    <property type="nucleotide sequence ID" value="NZ_JAKOAV010000056.1"/>
</dbReference>
<dbReference type="AlphaFoldDB" id="A0A9X4JWE6"/>
<protein>
    <recommendedName>
        <fullName evidence="1">Prenylated flavin chaperone LpdD-like domain-containing protein</fullName>
    </recommendedName>
</protein>
<evidence type="ECO:0000259" key="1">
    <source>
        <dbReference type="Pfam" id="PF21758"/>
    </source>
</evidence>
<dbReference type="InterPro" id="IPR048844">
    <property type="entry name" value="LpdD_chaperone-like"/>
</dbReference>
<sequence>MVEQVFYTSGIGKCRVNLMVSVTAGGGLVAQLYGGDKPHVGAVAISLPRPSLSNVSKISCNTSVIPMLGHKDDEVAKPVAEEIAVAFSKPVVVVAGIHVDNAGPEVIKEIVENCHNVVRMLTKK</sequence>
<organism evidence="2 3">
    <name type="scientific">Pelotomaculum isophthalicicum JI</name>
    <dbReference type="NCBI Taxonomy" id="947010"/>
    <lineage>
        <taxon>Bacteria</taxon>
        <taxon>Bacillati</taxon>
        <taxon>Bacillota</taxon>
        <taxon>Clostridia</taxon>
        <taxon>Eubacteriales</taxon>
        <taxon>Desulfotomaculaceae</taxon>
        <taxon>Pelotomaculum</taxon>
    </lineage>
</organism>
<dbReference type="EMBL" id="JAKOAV010000056">
    <property type="protein sequence ID" value="MDF9409986.1"/>
    <property type="molecule type" value="Genomic_DNA"/>
</dbReference>
<gene>
    <name evidence="2" type="ORF">L7E55_16815</name>
</gene>
<evidence type="ECO:0000313" key="2">
    <source>
        <dbReference type="EMBL" id="MDF9409986.1"/>
    </source>
</evidence>
<dbReference type="Pfam" id="PF21758">
    <property type="entry name" value="PAC_bac"/>
    <property type="match status" value="1"/>
</dbReference>
<proteinExistence type="predicted"/>
<comment type="caution">
    <text evidence="2">The sequence shown here is derived from an EMBL/GenBank/DDBJ whole genome shotgun (WGS) entry which is preliminary data.</text>
</comment>
<reference evidence="2" key="1">
    <citation type="submission" date="2022-02" db="EMBL/GenBank/DDBJ databases">
        <authorList>
            <person name="Leng L."/>
        </authorList>
    </citation>
    <scope>NUCLEOTIDE SEQUENCE</scope>
    <source>
        <strain evidence="2">JI</strain>
    </source>
</reference>
<feature type="domain" description="Prenylated flavin chaperone LpdD-like" evidence="1">
    <location>
        <begin position="15"/>
        <end position="123"/>
    </location>
</feature>
<accession>A0A9X4JWE6</accession>
<name>A0A9X4JWE6_9FIRM</name>
<dbReference type="Proteomes" id="UP001154312">
    <property type="component" value="Unassembled WGS sequence"/>
</dbReference>